<sequence>MTLHNRRLHKMNPLKFKSYQNGLTLIEVIISLAIALLVLSLVINSLLSLNRAFVMTEQQVRIQESLRFSQHQLQFALNQSQFWFHLQSSIAYAGSVTLNQEQSPSCHKDQSLWAYQVWQPIVAQNNKRTNYDCISASSYRNSDILTIRYLQPATSIDTAVNPYIRLHQTQAKVFRGEDERYEINQFPGIDAKTYAVISQTFYIASTGRTCNGAAIPALYRKYLVNGLPKTEEIVSGIEHLELLFDIDQNLDGIIDNQLPADHISNWNFIKSVSIHLIARSECELAGPATTRKFNVADTQFEFSDSFLRESLVFTVAL</sequence>
<comment type="caution">
    <text evidence="2">The sequence shown here is derived from an EMBL/GenBank/DDBJ whole genome shotgun (WGS) entry which is preliminary data.</text>
</comment>
<keyword evidence="1" id="KW-0812">Transmembrane</keyword>
<evidence type="ECO:0000313" key="3">
    <source>
        <dbReference type="Proteomes" id="UP000307790"/>
    </source>
</evidence>
<keyword evidence="1" id="KW-0472">Membrane</keyword>
<feature type="transmembrane region" description="Helical" evidence="1">
    <location>
        <begin position="21"/>
        <end position="43"/>
    </location>
</feature>
<dbReference type="Pfam" id="PF07963">
    <property type="entry name" value="N_methyl"/>
    <property type="match status" value="1"/>
</dbReference>
<dbReference type="NCBIfam" id="TIGR02532">
    <property type="entry name" value="IV_pilin_GFxxxE"/>
    <property type="match status" value="1"/>
</dbReference>
<keyword evidence="1" id="KW-1133">Transmembrane helix</keyword>
<evidence type="ECO:0000313" key="2">
    <source>
        <dbReference type="EMBL" id="TLU61453.1"/>
    </source>
</evidence>
<reference evidence="2 3" key="1">
    <citation type="submission" date="2019-05" db="EMBL/GenBank/DDBJ databases">
        <title>Genome sequences of Thalassotalea litorea 1K03283.</title>
        <authorList>
            <person name="Zhang D."/>
        </authorList>
    </citation>
    <scope>NUCLEOTIDE SEQUENCE [LARGE SCALE GENOMIC DNA]</scope>
    <source>
        <strain evidence="2 3">MCCC 1K03283</strain>
    </source>
</reference>
<dbReference type="InterPro" id="IPR012902">
    <property type="entry name" value="N_methyl_site"/>
</dbReference>
<dbReference type="EMBL" id="VCBC01000016">
    <property type="protein sequence ID" value="TLU61453.1"/>
    <property type="molecule type" value="Genomic_DNA"/>
</dbReference>
<dbReference type="Pfam" id="PF16074">
    <property type="entry name" value="PilW"/>
    <property type="match status" value="1"/>
</dbReference>
<keyword evidence="3" id="KW-1185">Reference proteome</keyword>
<dbReference type="AlphaFoldDB" id="A0A5R9IDL5"/>
<proteinExistence type="predicted"/>
<name>A0A5R9IDL5_9GAMM</name>
<dbReference type="OrthoDB" id="5296662at2"/>
<protein>
    <submittedName>
        <fullName evidence="2">Prepilin-type N-terminal cleavage/methylation domain-containing protein</fullName>
    </submittedName>
</protein>
<accession>A0A5R9IDL5</accession>
<organism evidence="2 3">
    <name type="scientific">Thalassotalea litorea</name>
    <dbReference type="NCBI Taxonomy" id="2020715"/>
    <lineage>
        <taxon>Bacteria</taxon>
        <taxon>Pseudomonadati</taxon>
        <taxon>Pseudomonadota</taxon>
        <taxon>Gammaproteobacteria</taxon>
        <taxon>Alteromonadales</taxon>
        <taxon>Colwelliaceae</taxon>
        <taxon>Thalassotalea</taxon>
    </lineage>
</organism>
<dbReference type="InterPro" id="IPR032092">
    <property type="entry name" value="PilW"/>
</dbReference>
<dbReference type="Proteomes" id="UP000307790">
    <property type="component" value="Unassembled WGS sequence"/>
</dbReference>
<dbReference type="GO" id="GO:0043683">
    <property type="term" value="P:type IV pilus assembly"/>
    <property type="evidence" value="ECO:0007669"/>
    <property type="project" value="InterPro"/>
</dbReference>
<evidence type="ECO:0000256" key="1">
    <source>
        <dbReference type="SAM" id="Phobius"/>
    </source>
</evidence>
<dbReference type="RefSeq" id="WP_138320940.1">
    <property type="nucleotide sequence ID" value="NZ_VCBC01000016.1"/>
</dbReference>
<gene>
    <name evidence="2" type="ORF">FE810_14525</name>
</gene>